<protein>
    <submittedName>
        <fullName evidence="1">Uncharacterized protein</fullName>
    </submittedName>
</protein>
<gene>
    <name evidence="1" type="ORF">HNY73_021289</name>
</gene>
<reference evidence="1" key="1">
    <citation type="journal article" date="2020" name="bioRxiv">
        <title>Chromosome-level reference genome of the European wasp spider Argiope bruennichi: a resource for studies on range expansion and evolutionary adaptation.</title>
        <authorList>
            <person name="Sheffer M.M."/>
            <person name="Hoppe A."/>
            <person name="Krehenwinkel H."/>
            <person name="Uhl G."/>
            <person name="Kuss A.W."/>
            <person name="Jensen L."/>
            <person name="Jensen C."/>
            <person name="Gillespie R.G."/>
            <person name="Hoff K.J."/>
            <person name="Prost S."/>
        </authorList>
    </citation>
    <scope>NUCLEOTIDE SEQUENCE</scope>
</reference>
<reference evidence="1" key="2">
    <citation type="submission" date="2020-06" db="EMBL/GenBank/DDBJ databases">
        <authorList>
            <person name="Sheffer M."/>
        </authorList>
    </citation>
    <scope>NUCLEOTIDE SEQUENCE</scope>
</reference>
<name>A0A8T0ECE5_ARGBR</name>
<sequence length="431" mass="49454">MHELQSDNHAIVINPDKTPAGEHVRRFNAPVVDDVAGIMVGDRTSTPEIVIRRRDNNLESIADTHRSYEALQYPLIFWKGQDGYYINIKQRDPAAEDKKQFGKGLRNDIVKEYFKFFINKIKEVYIDFKTAEKKIIELSDENFNIKELTNNNEAALLKAKFYLLNNENQELMGKLKMANEHCDKLIKSDYGPQLEKIQQLCEGLRSKQDEQTKTLEEGLKTATPMSYAQAASLSPKRLLPQEREGVLLIKPKLPERNNYEDNKNIILTEIKERDSSVRIRNISPIHGGGIKIITASSNESEYIKDLLGKDQAIDNSFDLTTPGPRSPQIIIYNIEGEIDEEGLYKGLLEKNLFLGDSENKPNFKIEFSIPAKRKDQKHWVLTVPPKLFHDVNTKGGLYFGWHKIRAAEFLSVKQCRNCWAWPHKLNTVTEG</sequence>
<accession>A0A8T0ECE5</accession>
<dbReference type="Proteomes" id="UP000807504">
    <property type="component" value="Unassembled WGS sequence"/>
</dbReference>
<dbReference type="AlphaFoldDB" id="A0A8T0ECE5"/>
<dbReference type="PANTHER" id="PTHR45786">
    <property type="entry name" value="DNA BINDING PROTEIN-LIKE"/>
    <property type="match status" value="1"/>
</dbReference>
<organism evidence="1 2">
    <name type="scientific">Argiope bruennichi</name>
    <name type="common">Wasp spider</name>
    <name type="synonym">Aranea bruennichi</name>
    <dbReference type="NCBI Taxonomy" id="94029"/>
    <lineage>
        <taxon>Eukaryota</taxon>
        <taxon>Metazoa</taxon>
        <taxon>Ecdysozoa</taxon>
        <taxon>Arthropoda</taxon>
        <taxon>Chelicerata</taxon>
        <taxon>Arachnida</taxon>
        <taxon>Araneae</taxon>
        <taxon>Araneomorphae</taxon>
        <taxon>Entelegynae</taxon>
        <taxon>Araneoidea</taxon>
        <taxon>Araneidae</taxon>
        <taxon>Argiope</taxon>
    </lineage>
</organism>
<evidence type="ECO:0000313" key="2">
    <source>
        <dbReference type="Proteomes" id="UP000807504"/>
    </source>
</evidence>
<proteinExistence type="predicted"/>
<evidence type="ECO:0000313" key="1">
    <source>
        <dbReference type="EMBL" id="KAF8768472.1"/>
    </source>
</evidence>
<keyword evidence="2" id="KW-1185">Reference proteome</keyword>
<dbReference type="PANTHER" id="PTHR45786:SF74">
    <property type="entry name" value="ATP-DEPENDENT DNA HELICASE"/>
    <property type="match status" value="1"/>
</dbReference>
<dbReference type="EMBL" id="JABXBU010002230">
    <property type="protein sequence ID" value="KAF8768472.1"/>
    <property type="molecule type" value="Genomic_DNA"/>
</dbReference>
<comment type="caution">
    <text evidence="1">The sequence shown here is derived from an EMBL/GenBank/DDBJ whole genome shotgun (WGS) entry which is preliminary data.</text>
</comment>